<protein>
    <submittedName>
        <fullName evidence="1">Uncharacterized protein</fullName>
    </submittedName>
</protein>
<dbReference type="Proteomes" id="UP000193498">
    <property type="component" value="Unassembled WGS sequence"/>
</dbReference>
<organism evidence="1 2">
    <name type="scientific">Basidiobolus meristosporus CBS 931.73</name>
    <dbReference type="NCBI Taxonomy" id="1314790"/>
    <lineage>
        <taxon>Eukaryota</taxon>
        <taxon>Fungi</taxon>
        <taxon>Fungi incertae sedis</taxon>
        <taxon>Zoopagomycota</taxon>
        <taxon>Entomophthoromycotina</taxon>
        <taxon>Basidiobolomycetes</taxon>
        <taxon>Basidiobolales</taxon>
        <taxon>Basidiobolaceae</taxon>
        <taxon>Basidiobolus</taxon>
    </lineage>
</organism>
<accession>A0A1Y1XZK1</accession>
<comment type="caution">
    <text evidence="1">The sequence shown here is derived from an EMBL/GenBank/DDBJ whole genome shotgun (WGS) entry which is preliminary data.</text>
</comment>
<gene>
    <name evidence="1" type="ORF">K493DRAFT_304506</name>
</gene>
<dbReference type="AlphaFoldDB" id="A0A1Y1XZK1"/>
<dbReference type="EMBL" id="MCFE01000353">
    <property type="protein sequence ID" value="ORX90916.1"/>
    <property type="molecule type" value="Genomic_DNA"/>
</dbReference>
<evidence type="ECO:0000313" key="1">
    <source>
        <dbReference type="EMBL" id="ORX90916.1"/>
    </source>
</evidence>
<proteinExistence type="predicted"/>
<name>A0A1Y1XZK1_9FUNG</name>
<keyword evidence="2" id="KW-1185">Reference proteome</keyword>
<reference evidence="1 2" key="1">
    <citation type="submission" date="2016-07" db="EMBL/GenBank/DDBJ databases">
        <title>Pervasive Adenine N6-methylation of Active Genes in Fungi.</title>
        <authorList>
            <consortium name="DOE Joint Genome Institute"/>
            <person name="Mondo S.J."/>
            <person name="Dannebaum R.O."/>
            <person name="Kuo R.C."/>
            <person name="Labutti K."/>
            <person name="Haridas S."/>
            <person name="Kuo A."/>
            <person name="Salamov A."/>
            <person name="Ahrendt S.R."/>
            <person name="Lipzen A."/>
            <person name="Sullivan W."/>
            <person name="Andreopoulos W.B."/>
            <person name="Clum A."/>
            <person name="Lindquist E."/>
            <person name="Daum C."/>
            <person name="Ramamoorthy G.K."/>
            <person name="Gryganskyi A."/>
            <person name="Culley D."/>
            <person name="Magnuson J.K."/>
            <person name="James T.Y."/>
            <person name="O'Malley M.A."/>
            <person name="Stajich J.E."/>
            <person name="Spatafora J.W."/>
            <person name="Visel A."/>
            <person name="Grigoriev I.V."/>
        </authorList>
    </citation>
    <scope>NUCLEOTIDE SEQUENCE [LARGE SCALE GENOMIC DNA]</scope>
    <source>
        <strain evidence="1 2">CBS 931.73</strain>
    </source>
</reference>
<sequence length="265" mass="30249">MIDDDGKTRFYPQSLAKQLHSFQLPEFQPVDIKASFNSRNSFWYPRRTDDRGQPGQPNFLHVAVHEFVHGLGLASSWSEYVKSRPRGLTPLPQYQNPEGNFQFNGFHEDVFDRYLIDPATNASLSKWTDELNKFMSTHGTEFSDEQDFGQKFSGSADFDIAKRAMQLATKRRGLAFFTRNRTIVFLESSLRPYIPGASISHLDFDTYTGTADFLMRHKMDDIPGETHWVDSNGGIRLIGPRVLAILETLGYTINNDPQSVDELMP</sequence>
<dbReference type="OrthoDB" id="73465at2759"/>
<dbReference type="STRING" id="1314790.A0A1Y1XZK1"/>
<dbReference type="InParanoid" id="A0A1Y1XZK1"/>
<evidence type="ECO:0000313" key="2">
    <source>
        <dbReference type="Proteomes" id="UP000193498"/>
    </source>
</evidence>